<protein>
    <submittedName>
        <fullName evidence="1">Uncharacterized protein</fullName>
    </submittedName>
</protein>
<organism evidence="1">
    <name type="scientific">Candidatus Kentrum sp. TC</name>
    <dbReference type="NCBI Taxonomy" id="2126339"/>
    <lineage>
        <taxon>Bacteria</taxon>
        <taxon>Pseudomonadati</taxon>
        <taxon>Pseudomonadota</taxon>
        <taxon>Gammaproteobacteria</taxon>
        <taxon>Candidatus Kentrum</taxon>
    </lineage>
</organism>
<dbReference type="AlphaFoldDB" id="A0A450Y945"/>
<dbReference type="EMBL" id="CAADFS010000003">
    <property type="protein sequence ID" value="VFK38064.1"/>
    <property type="molecule type" value="Genomic_DNA"/>
</dbReference>
<accession>A0A450Y945</accession>
<evidence type="ECO:0000313" key="1">
    <source>
        <dbReference type="EMBL" id="VFK38064.1"/>
    </source>
</evidence>
<reference evidence="1" key="1">
    <citation type="submission" date="2019-02" db="EMBL/GenBank/DDBJ databases">
        <authorList>
            <person name="Gruber-Vodicka R. H."/>
            <person name="Seah K. B. B."/>
        </authorList>
    </citation>
    <scope>NUCLEOTIDE SEQUENCE</scope>
    <source>
        <strain evidence="1">BECK_BZ123</strain>
    </source>
</reference>
<proteinExistence type="predicted"/>
<name>A0A450Y945_9GAMM</name>
<sequence>MQQQQKHQEYTVPYEGWRLFEDKINYRCVAEKSIGSDDEVFRVVLKAHRDISYEGYWPDRPQYPPRILITGSCIYSDCWRLQFEPHIPGTTPPRPFILGLPHDQDRIRKYLTRKNRLIRHVDVPIETCAYQDRLLSWQVGCVAEEGSDIEKILYHLPVSIYHGFIHELELALGAELPLLHGLLDGYGDMLRRKCVEAFRRIGRSVEFCDPHAGPNGEILDAHAADRAPYLDALEFDGVMGIEDLAQLTISATIAKEFGVTIPCRVGVLGLLHPLSQCDGERCCRRRLSMDSLLSENFG</sequence>
<gene>
    <name evidence="1" type="ORF">BECKTC1821D_GA0114238_100344</name>
</gene>